<comment type="caution">
    <text evidence="1">The sequence shown here is derived from an EMBL/GenBank/DDBJ whole genome shotgun (WGS) entry which is preliminary data.</text>
</comment>
<keyword evidence="2" id="KW-1185">Reference proteome</keyword>
<evidence type="ECO:0000313" key="1">
    <source>
        <dbReference type="EMBL" id="MEF2111971.1"/>
    </source>
</evidence>
<evidence type="ECO:0008006" key="3">
    <source>
        <dbReference type="Google" id="ProtNLM"/>
    </source>
</evidence>
<sequence>MLYIKDAIAGIHLVGTANEFRGKGFETLIAKTALRDAKDLGCKYGVLQASDMGRNVYNNIGFKEYWI</sequence>
<dbReference type="Proteomes" id="UP001498469">
    <property type="component" value="Unassembled WGS sequence"/>
</dbReference>
<organism evidence="1 2">
    <name type="scientific">Clostridium frigoriphilum</name>
    <dbReference type="NCBI Taxonomy" id="443253"/>
    <lineage>
        <taxon>Bacteria</taxon>
        <taxon>Bacillati</taxon>
        <taxon>Bacillota</taxon>
        <taxon>Clostridia</taxon>
        <taxon>Eubacteriales</taxon>
        <taxon>Clostridiaceae</taxon>
        <taxon>Clostridium</taxon>
    </lineage>
</organism>
<dbReference type="RefSeq" id="WP_216254736.1">
    <property type="nucleotide sequence ID" value="NZ_JAZHFS010000004.1"/>
</dbReference>
<protein>
    <recommendedName>
        <fullName evidence="3">N-acetyltransferase domain-containing protein</fullName>
    </recommendedName>
</protein>
<proteinExistence type="predicted"/>
<name>A0ABU7UKN2_9CLOT</name>
<gene>
    <name evidence="1" type="ORF">SJI18_06565</name>
</gene>
<reference evidence="1 2" key="1">
    <citation type="submission" date="2023-11" db="EMBL/GenBank/DDBJ databases">
        <title>Draft genome sequence of a psychrophilic Clostridium strain from permafrost water brine.</title>
        <authorList>
            <person name="Shcherbakova V.A."/>
            <person name="Trubitsyn V.E."/>
            <person name="Zakharyuk A.G."/>
        </authorList>
    </citation>
    <scope>NUCLEOTIDE SEQUENCE [LARGE SCALE GENOMIC DNA]</scope>
    <source>
        <strain evidence="1 2">14F</strain>
    </source>
</reference>
<dbReference type="EMBL" id="JAZHFS010000004">
    <property type="protein sequence ID" value="MEF2111971.1"/>
    <property type="molecule type" value="Genomic_DNA"/>
</dbReference>
<evidence type="ECO:0000313" key="2">
    <source>
        <dbReference type="Proteomes" id="UP001498469"/>
    </source>
</evidence>
<accession>A0ABU7UKN2</accession>